<comment type="caution">
    <text evidence="3">The sequence shown here is derived from an EMBL/GenBank/DDBJ whole genome shotgun (WGS) entry which is preliminary data.</text>
</comment>
<evidence type="ECO:0008006" key="5">
    <source>
        <dbReference type="Google" id="ProtNLM"/>
    </source>
</evidence>
<feature type="chain" id="PRO_5003836829" description="RxLR effector protein" evidence="2">
    <location>
        <begin position="25"/>
        <end position="100"/>
    </location>
</feature>
<name>K0S5L0_THAOC</name>
<accession>K0S5L0</accession>
<evidence type="ECO:0000313" key="4">
    <source>
        <dbReference type="Proteomes" id="UP000266841"/>
    </source>
</evidence>
<proteinExistence type="predicted"/>
<evidence type="ECO:0000313" key="3">
    <source>
        <dbReference type="EMBL" id="EJK54157.1"/>
    </source>
</evidence>
<protein>
    <recommendedName>
        <fullName evidence="5">RxLR effector protein</fullName>
    </recommendedName>
</protein>
<evidence type="ECO:0000256" key="1">
    <source>
        <dbReference type="SAM" id="MobiDB-lite"/>
    </source>
</evidence>
<feature type="signal peptide" evidence="2">
    <location>
        <begin position="1"/>
        <end position="24"/>
    </location>
</feature>
<feature type="compositionally biased region" description="Polar residues" evidence="1">
    <location>
        <begin position="54"/>
        <end position="64"/>
    </location>
</feature>
<feature type="region of interest" description="Disordered" evidence="1">
    <location>
        <begin position="41"/>
        <end position="77"/>
    </location>
</feature>
<organism evidence="3 4">
    <name type="scientific">Thalassiosira oceanica</name>
    <name type="common">Marine diatom</name>
    <dbReference type="NCBI Taxonomy" id="159749"/>
    <lineage>
        <taxon>Eukaryota</taxon>
        <taxon>Sar</taxon>
        <taxon>Stramenopiles</taxon>
        <taxon>Ochrophyta</taxon>
        <taxon>Bacillariophyta</taxon>
        <taxon>Coscinodiscophyceae</taxon>
        <taxon>Thalassiosirophycidae</taxon>
        <taxon>Thalassiosirales</taxon>
        <taxon>Thalassiosiraceae</taxon>
        <taxon>Thalassiosira</taxon>
    </lineage>
</organism>
<reference evidence="3 4" key="1">
    <citation type="journal article" date="2012" name="Genome Biol.">
        <title>Genome and low-iron response of an oceanic diatom adapted to chronic iron limitation.</title>
        <authorList>
            <person name="Lommer M."/>
            <person name="Specht M."/>
            <person name="Roy A.S."/>
            <person name="Kraemer L."/>
            <person name="Andreson R."/>
            <person name="Gutowska M.A."/>
            <person name="Wolf J."/>
            <person name="Bergner S.V."/>
            <person name="Schilhabel M.B."/>
            <person name="Klostermeier U.C."/>
            <person name="Beiko R.G."/>
            <person name="Rosenstiel P."/>
            <person name="Hippler M."/>
            <person name="Laroche J."/>
        </authorList>
    </citation>
    <scope>NUCLEOTIDE SEQUENCE [LARGE SCALE GENOMIC DNA]</scope>
    <source>
        <strain evidence="3 4">CCMP1005</strain>
    </source>
</reference>
<gene>
    <name evidence="3" type="ORF">THAOC_26277</name>
</gene>
<dbReference type="OrthoDB" id="8841220at2759"/>
<keyword evidence="4" id="KW-1185">Reference proteome</keyword>
<sequence length="100" mass="10840">MAKILCWTAITAAALFTGPSTVQGFNLASLSGAERVTSLNNAFTRSRDRPRDQPLNQRSFQLRSSTKDEIDPFSSPQLDTDAVTKYLIAAATELSLFAGT</sequence>
<keyword evidence="2" id="KW-0732">Signal</keyword>
<dbReference type="AlphaFoldDB" id="K0S5L0"/>
<evidence type="ECO:0000256" key="2">
    <source>
        <dbReference type="SAM" id="SignalP"/>
    </source>
</evidence>
<dbReference type="EMBL" id="AGNL01036278">
    <property type="protein sequence ID" value="EJK54157.1"/>
    <property type="molecule type" value="Genomic_DNA"/>
</dbReference>
<dbReference type="Proteomes" id="UP000266841">
    <property type="component" value="Unassembled WGS sequence"/>
</dbReference>
<feature type="non-terminal residue" evidence="3">
    <location>
        <position position="100"/>
    </location>
</feature>